<feature type="region of interest" description="Disordered" evidence="1">
    <location>
        <begin position="60"/>
        <end position="80"/>
    </location>
</feature>
<evidence type="ECO:0000313" key="2">
    <source>
        <dbReference type="EMBL" id="KKM19443.1"/>
    </source>
</evidence>
<evidence type="ECO:0000256" key="1">
    <source>
        <dbReference type="SAM" id="MobiDB-lite"/>
    </source>
</evidence>
<organism evidence="2">
    <name type="scientific">marine sediment metagenome</name>
    <dbReference type="NCBI Taxonomy" id="412755"/>
    <lineage>
        <taxon>unclassified sequences</taxon>
        <taxon>metagenomes</taxon>
        <taxon>ecological metagenomes</taxon>
    </lineage>
</organism>
<accession>A0A0F9KBD3</accession>
<protein>
    <submittedName>
        <fullName evidence="2">Uncharacterized protein</fullName>
    </submittedName>
</protein>
<feature type="compositionally biased region" description="Low complexity" evidence="1">
    <location>
        <begin position="61"/>
        <end position="74"/>
    </location>
</feature>
<gene>
    <name evidence="2" type="ORF">LCGC14_1655610</name>
</gene>
<proteinExistence type="predicted"/>
<name>A0A0F9KBD3_9ZZZZ</name>
<dbReference type="AlphaFoldDB" id="A0A0F9KBD3"/>
<reference evidence="2" key="1">
    <citation type="journal article" date="2015" name="Nature">
        <title>Complex archaea that bridge the gap between prokaryotes and eukaryotes.</title>
        <authorList>
            <person name="Spang A."/>
            <person name="Saw J.H."/>
            <person name="Jorgensen S.L."/>
            <person name="Zaremba-Niedzwiedzka K."/>
            <person name="Martijn J."/>
            <person name="Lind A.E."/>
            <person name="van Eijk R."/>
            <person name="Schleper C."/>
            <person name="Guy L."/>
            <person name="Ettema T.J."/>
        </authorList>
    </citation>
    <scope>NUCLEOTIDE SEQUENCE</scope>
</reference>
<dbReference type="EMBL" id="LAZR01013985">
    <property type="protein sequence ID" value="KKM19443.1"/>
    <property type="molecule type" value="Genomic_DNA"/>
</dbReference>
<comment type="caution">
    <text evidence="2">The sequence shown here is derived from an EMBL/GenBank/DDBJ whole genome shotgun (WGS) entry which is preliminary data.</text>
</comment>
<sequence length="80" mass="8550">MDLLENSAGMLRTVARIAGISSIQATTDTPAAKIELSYNHHGHEHKSAFTLQELLGAFSEPTTDARPPAAADYTDISDIP</sequence>